<evidence type="ECO:0000313" key="2">
    <source>
        <dbReference type="EMBL" id="DAD23031.1"/>
    </source>
</evidence>
<dbReference type="PANTHER" id="PTHR36143:SF4">
    <property type="entry name" value="OS08G0177500 PROTEIN"/>
    <property type="match status" value="1"/>
</dbReference>
<evidence type="ECO:0000313" key="3">
    <source>
        <dbReference type="Proteomes" id="UP000607653"/>
    </source>
</evidence>
<name>A0A822XV34_NELNU</name>
<accession>A0A822XV34</accession>
<dbReference type="AlphaFoldDB" id="A0A822XV34"/>
<keyword evidence="1" id="KW-0472">Membrane</keyword>
<comment type="caution">
    <text evidence="2">The sequence shown here is derived from an EMBL/GenBank/DDBJ whole genome shotgun (WGS) entry which is preliminary data.</text>
</comment>
<dbReference type="Proteomes" id="UP000607653">
    <property type="component" value="Unassembled WGS sequence"/>
</dbReference>
<keyword evidence="1" id="KW-0812">Transmembrane</keyword>
<protein>
    <submittedName>
        <fullName evidence="2">Uncharacterized protein</fullName>
    </submittedName>
</protein>
<dbReference type="EMBL" id="DUZY01000001">
    <property type="protein sequence ID" value="DAD23031.1"/>
    <property type="molecule type" value="Genomic_DNA"/>
</dbReference>
<evidence type="ECO:0000256" key="1">
    <source>
        <dbReference type="SAM" id="Phobius"/>
    </source>
</evidence>
<proteinExistence type="predicted"/>
<keyword evidence="3" id="KW-1185">Reference proteome</keyword>
<gene>
    <name evidence="2" type="ORF">HUJ06_024494</name>
</gene>
<reference evidence="2 3" key="1">
    <citation type="journal article" date="2020" name="Mol. Biol. Evol.">
        <title>Distinct Expression and Methylation Patterns for Genes with Different Fates following a Single Whole-Genome Duplication in Flowering Plants.</title>
        <authorList>
            <person name="Shi T."/>
            <person name="Rahmani R.S."/>
            <person name="Gugger P.F."/>
            <person name="Wang M."/>
            <person name="Li H."/>
            <person name="Zhang Y."/>
            <person name="Li Z."/>
            <person name="Wang Q."/>
            <person name="Van de Peer Y."/>
            <person name="Marchal K."/>
            <person name="Chen J."/>
        </authorList>
    </citation>
    <scope>NUCLEOTIDE SEQUENCE [LARGE SCALE GENOMIC DNA]</scope>
    <source>
        <tissue evidence="2">Leaf</tissue>
    </source>
</reference>
<sequence length="71" mass="8059">MAINKGNGNSRGRPYAMMLILAFGAAMLGVMLLHKLRERRVFNLLVQDKDRQIMSLELLLQVYISSHSTLL</sequence>
<feature type="transmembrane region" description="Helical" evidence="1">
    <location>
        <begin position="15"/>
        <end position="33"/>
    </location>
</feature>
<dbReference type="PANTHER" id="PTHR36143">
    <property type="entry name" value="OS08G0177500 PROTEIN"/>
    <property type="match status" value="1"/>
</dbReference>
<keyword evidence="1" id="KW-1133">Transmembrane helix</keyword>
<organism evidence="2 3">
    <name type="scientific">Nelumbo nucifera</name>
    <name type="common">Sacred lotus</name>
    <dbReference type="NCBI Taxonomy" id="4432"/>
    <lineage>
        <taxon>Eukaryota</taxon>
        <taxon>Viridiplantae</taxon>
        <taxon>Streptophyta</taxon>
        <taxon>Embryophyta</taxon>
        <taxon>Tracheophyta</taxon>
        <taxon>Spermatophyta</taxon>
        <taxon>Magnoliopsida</taxon>
        <taxon>Proteales</taxon>
        <taxon>Nelumbonaceae</taxon>
        <taxon>Nelumbo</taxon>
    </lineage>
</organism>